<accession>A0A0U1L658</accession>
<dbReference type="EMBL" id="CTRP01000016">
    <property type="protein sequence ID" value="CQR75181.1"/>
    <property type="molecule type" value="Genomic_DNA"/>
</dbReference>
<protein>
    <submittedName>
        <fullName evidence="2">Uncharacterized protein</fullName>
    </submittedName>
</protein>
<sequence length="38" mass="4180">MRGGVLASVGFDKIFVHNLFVAARLIYCYVNCLLCMAA</sequence>
<keyword evidence="1" id="KW-0472">Membrane</keyword>
<keyword evidence="1" id="KW-0812">Transmembrane</keyword>
<proteinExistence type="predicted"/>
<evidence type="ECO:0000313" key="2">
    <source>
        <dbReference type="EMBL" id="CQR75181.1"/>
    </source>
</evidence>
<dbReference type="AlphaFoldDB" id="A0A0U1L658"/>
<evidence type="ECO:0000256" key="1">
    <source>
        <dbReference type="SAM" id="Phobius"/>
    </source>
</evidence>
<keyword evidence="3" id="KW-1185">Reference proteome</keyword>
<keyword evidence="1" id="KW-1133">Transmembrane helix</keyword>
<reference evidence="3" key="1">
    <citation type="submission" date="2015-03" db="EMBL/GenBank/DDBJ databases">
        <authorList>
            <person name="Nijsse Bart"/>
        </authorList>
    </citation>
    <scope>NUCLEOTIDE SEQUENCE [LARGE SCALE GENOMIC DNA]</scope>
</reference>
<gene>
    <name evidence="2" type="ORF">SpAn4DRAFT_4545</name>
</gene>
<feature type="transmembrane region" description="Helical" evidence="1">
    <location>
        <begin position="15"/>
        <end position="37"/>
    </location>
</feature>
<name>A0A0U1L658_9FIRM</name>
<organism evidence="2 3">
    <name type="scientific">Sporomusa ovata</name>
    <dbReference type="NCBI Taxonomy" id="2378"/>
    <lineage>
        <taxon>Bacteria</taxon>
        <taxon>Bacillati</taxon>
        <taxon>Bacillota</taxon>
        <taxon>Negativicutes</taxon>
        <taxon>Selenomonadales</taxon>
        <taxon>Sporomusaceae</taxon>
        <taxon>Sporomusa</taxon>
    </lineage>
</organism>
<dbReference type="Proteomes" id="UP000049855">
    <property type="component" value="Unassembled WGS sequence"/>
</dbReference>
<evidence type="ECO:0000313" key="3">
    <source>
        <dbReference type="Proteomes" id="UP000049855"/>
    </source>
</evidence>